<dbReference type="AlphaFoldDB" id="A0A1F4XJH0"/>
<feature type="transmembrane region" description="Helical" evidence="1">
    <location>
        <begin position="6"/>
        <end position="35"/>
    </location>
</feature>
<keyword evidence="1" id="KW-0812">Transmembrane</keyword>
<sequence>MLAEILFWFHVSIIPLSIFAGLFLLLPTVIFVFIIHRLHFVVFGECLISRLQKYLGAMPRDLDFIQFAAKRLWGKEITKRISKLVDYAVVLLSISIAMLKHAW</sequence>
<evidence type="ECO:0000256" key="1">
    <source>
        <dbReference type="SAM" id="Phobius"/>
    </source>
</evidence>
<evidence type="ECO:0000313" key="2">
    <source>
        <dbReference type="EMBL" id="OGC81855.1"/>
    </source>
</evidence>
<gene>
    <name evidence="2" type="ORF">A2788_01300</name>
</gene>
<name>A0A1F4XJH0_9BACT</name>
<reference evidence="2 3" key="1">
    <citation type="journal article" date="2016" name="Nat. Commun.">
        <title>Thousands of microbial genomes shed light on interconnected biogeochemical processes in an aquifer system.</title>
        <authorList>
            <person name="Anantharaman K."/>
            <person name="Brown C.T."/>
            <person name="Hug L.A."/>
            <person name="Sharon I."/>
            <person name="Castelle C.J."/>
            <person name="Probst A.J."/>
            <person name="Thomas B.C."/>
            <person name="Singh A."/>
            <person name="Wilkins M.J."/>
            <person name="Karaoz U."/>
            <person name="Brodie E.L."/>
            <person name="Williams K.H."/>
            <person name="Hubbard S.S."/>
            <person name="Banfield J.F."/>
        </authorList>
    </citation>
    <scope>NUCLEOTIDE SEQUENCE [LARGE SCALE GENOMIC DNA]</scope>
</reference>
<dbReference type="Proteomes" id="UP000177521">
    <property type="component" value="Unassembled WGS sequence"/>
</dbReference>
<protein>
    <submittedName>
        <fullName evidence="2">Uncharacterized protein</fullName>
    </submittedName>
</protein>
<accession>A0A1F4XJH0</accession>
<keyword evidence="1" id="KW-0472">Membrane</keyword>
<proteinExistence type="predicted"/>
<keyword evidence="1" id="KW-1133">Transmembrane helix</keyword>
<dbReference type="EMBL" id="MEWS01000030">
    <property type="protein sequence ID" value="OGC81855.1"/>
    <property type="molecule type" value="Genomic_DNA"/>
</dbReference>
<comment type="caution">
    <text evidence="2">The sequence shown here is derived from an EMBL/GenBank/DDBJ whole genome shotgun (WGS) entry which is preliminary data.</text>
</comment>
<organism evidence="2 3">
    <name type="scientific">Candidatus Abawacabacteria bacterium RIFCSPHIGHO2_01_FULL_46_8</name>
    <dbReference type="NCBI Taxonomy" id="1817815"/>
    <lineage>
        <taxon>Bacteria</taxon>
        <taxon>Candidatus Abawacaibacteriota</taxon>
    </lineage>
</organism>
<evidence type="ECO:0000313" key="3">
    <source>
        <dbReference type="Proteomes" id="UP000177521"/>
    </source>
</evidence>